<protein>
    <submittedName>
        <fullName evidence="2">Uncharacterized protein</fullName>
    </submittedName>
</protein>
<dbReference type="VEuPathDB" id="VectorBase:MDOMA2_014029"/>
<evidence type="ECO:0000256" key="1">
    <source>
        <dbReference type="SAM" id="MobiDB-lite"/>
    </source>
</evidence>
<organism evidence="2">
    <name type="scientific">Musca domestica</name>
    <name type="common">House fly</name>
    <dbReference type="NCBI Taxonomy" id="7370"/>
    <lineage>
        <taxon>Eukaryota</taxon>
        <taxon>Metazoa</taxon>
        <taxon>Ecdysozoa</taxon>
        <taxon>Arthropoda</taxon>
        <taxon>Hexapoda</taxon>
        <taxon>Insecta</taxon>
        <taxon>Pterygota</taxon>
        <taxon>Neoptera</taxon>
        <taxon>Endopterygota</taxon>
        <taxon>Diptera</taxon>
        <taxon>Brachycera</taxon>
        <taxon>Muscomorpha</taxon>
        <taxon>Muscoidea</taxon>
        <taxon>Muscidae</taxon>
        <taxon>Musca</taxon>
    </lineage>
</organism>
<gene>
    <name evidence="2" type="primary">105261605</name>
</gene>
<sequence length="153" mass="17755">MDDTQRRYSLDLDPAFERFVLSKIKSEHKTPAKSPCDSRNLHVKDTTHKLLSPKIDITNYDVHSPHTPQEEQQFKQQRSTMILSSCRSAKCEEKYTPNIDPTKLHPFAVGDGGNFRTPSPRTPLGLPNIWKPLPSYRLRRLRHHLHAHKPPQF</sequence>
<dbReference type="EnsemblMetazoa" id="MDOA016462-RA">
    <property type="protein sequence ID" value="MDOA016462-PA"/>
    <property type="gene ID" value="MDOA016462"/>
</dbReference>
<dbReference type="AlphaFoldDB" id="A0A1I8NK65"/>
<accession>A0A1I8NK65</accession>
<reference evidence="2" key="1">
    <citation type="submission" date="2020-05" db="UniProtKB">
        <authorList>
            <consortium name="EnsemblMetazoa"/>
        </authorList>
    </citation>
    <scope>IDENTIFICATION</scope>
    <source>
        <strain evidence="2">Aabys</strain>
    </source>
</reference>
<name>A0A1I8NK65_MUSDO</name>
<evidence type="ECO:0000313" key="2">
    <source>
        <dbReference type="EnsemblMetazoa" id="MDOA016462-PA"/>
    </source>
</evidence>
<dbReference type="VEuPathDB" id="VectorBase:MDOA016462"/>
<proteinExistence type="predicted"/>
<feature type="region of interest" description="Disordered" evidence="1">
    <location>
        <begin position="26"/>
        <end position="47"/>
    </location>
</feature>